<dbReference type="Proteomes" id="UP000054874">
    <property type="component" value="Unassembled WGS sequence"/>
</dbReference>
<protein>
    <submittedName>
        <fullName evidence="1">Uncharacterized protein</fullName>
    </submittedName>
</protein>
<evidence type="ECO:0000313" key="1">
    <source>
        <dbReference type="EMBL" id="KSV59245.1"/>
    </source>
</evidence>
<accession>A0A0V8QF46</accession>
<keyword evidence="2" id="KW-1185">Reference proteome</keyword>
<reference evidence="1 2" key="1">
    <citation type="submission" date="2015-11" db="EMBL/GenBank/DDBJ databases">
        <title>Butyribacter intestini gen. nov., sp. nov., a butyric acid-producing bacterium of the family Lachnospiraceae isolated from the human faeces.</title>
        <authorList>
            <person name="Zou Y."/>
            <person name="Xue W."/>
            <person name="Luo G."/>
            <person name="Lv M."/>
        </authorList>
    </citation>
    <scope>NUCLEOTIDE SEQUENCE [LARGE SCALE GENOMIC DNA]</scope>
    <source>
        <strain evidence="1 2">ACET-33324</strain>
    </source>
</reference>
<organism evidence="1 2">
    <name type="scientific">Acetivibrio ethanolgignens</name>
    <dbReference type="NCBI Taxonomy" id="290052"/>
    <lineage>
        <taxon>Bacteria</taxon>
        <taxon>Bacillati</taxon>
        <taxon>Bacillota</taxon>
        <taxon>Clostridia</taxon>
        <taxon>Eubacteriales</taxon>
        <taxon>Oscillospiraceae</taxon>
        <taxon>Acetivibrio</taxon>
    </lineage>
</organism>
<proteinExistence type="predicted"/>
<sequence>MYKQQDSFFDKWESFEFPKSSDDLWSFLAEHYPDDWYILDYIPVQMKDNKKYSQIEVCYSSEEYGADYSNYNRIEESFLRVLTLLWGFYDSRCETEVNPDILNSGIECISSKDISHDGTEIKLVSIESLSAYKRLTQLSLREKTTHIIFFAEAELIIWVGGLYAEVFTRKKDTINLLTRIATTEGLYLWKKEP</sequence>
<name>A0A0V8QF46_9FIRM</name>
<dbReference type="AlphaFoldDB" id="A0A0V8QF46"/>
<gene>
    <name evidence="1" type="ORF">ASU35_10010</name>
</gene>
<dbReference type="EMBL" id="LNAM01000150">
    <property type="protein sequence ID" value="KSV59245.1"/>
    <property type="molecule type" value="Genomic_DNA"/>
</dbReference>
<dbReference type="RefSeq" id="WP_058352552.1">
    <property type="nucleotide sequence ID" value="NZ_CABMMD010000150.1"/>
</dbReference>
<evidence type="ECO:0000313" key="2">
    <source>
        <dbReference type="Proteomes" id="UP000054874"/>
    </source>
</evidence>
<comment type="caution">
    <text evidence="1">The sequence shown here is derived from an EMBL/GenBank/DDBJ whole genome shotgun (WGS) entry which is preliminary data.</text>
</comment>